<sequence length="265" mass="30221">MKLRPHFLLLVLIGGSMCFTQPIQIGSFARSGDTFLPVDAKAVLIADQILQAAGGRKAWENTRYVTWNFMEIRKVVWDKQVGNVRIDNLYNDQTVLLNLNNNQGIVSQNGSEVFQPDTVIKYVRKGIHDWAADTYWLFMPFKLKDTGVSLRYLGDAYTKEGKLADALLVTFPQAAQTPATKYKIWVDKSTRLITQYASYRKLADKQPGATYSLTDYQQYGTLLLPSRRDLHKITDIMVFSGLPGEVFSDFNRTDLSRYPQVRYTP</sequence>
<protein>
    <recommendedName>
        <fullName evidence="3">Outer membrane lipoprotein-sorting protein</fullName>
    </recommendedName>
</protein>
<dbReference type="EMBL" id="JAAFZH010000004">
    <property type="protein sequence ID" value="NDU95573.1"/>
    <property type="molecule type" value="Genomic_DNA"/>
</dbReference>
<evidence type="ECO:0000313" key="2">
    <source>
        <dbReference type="Proteomes" id="UP000474175"/>
    </source>
</evidence>
<organism evidence="1 2">
    <name type="scientific">Spirosoma terrae</name>
    <dbReference type="NCBI Taxonomy" id="1968276"/>
    <lineage>
        <taxon>Bacteria</taxon>
        <taxon>Pseudomonadati</taxon>
        <taxon>Bacteroidota</taxon>
        <taxon>Cytophagia</taxon>
        <taxon>Cytophagales</taxon>
        <taxon>Cytophagaceae</taxon>
        <taxon>Spirosoma</taxon>
    </lineage>
</organism>
<gene>
    <name evidence="1" type="ORF">GK108_11865</name>
</gene>
<dbReference type="Proteomes" id="UP000474175">
    <property type="component" value="Unassembled WGS sequence"/>
</dbReference>
<reference evidence="1 2" key="1">
    <citation type="submission" date="2020-02" db="EMBL/GenBank/DDBJ databases">
        <title>Draft genome sequence of two Spirosoma agri KCTC 52727 and Spirosoma terrae KCTC 52035.</title>
        <authorList>
            <person name="Rojas J."/>
            <person name="Ambika Manirajan B."/>
            <person name="Suarez C."/>
            <person name="Ratering S."/>
            <person name="Schnell S."/>
        </authorList>
    </citation>
    <scope>NUCLEOTIDE SEQUENCE [LARGE SCALE GENOMIC DNA]</scope>
    <source>
        <strain evidence="1 2">KCTC 52035</strain>
    </source>
</reference>
<evidence type="ECO:0000313" key="1">
    <source>
        <dbReference type="EMBL" id="NDU95573.1"/>
    </source>
</evidence>
<dbReference type="AlphaFoldDB" id="A0A6L9L9U9"/>
<comment type="caution">
    <text evidence="1">The sequence shown here is derived from an EMBL/GenBank/DDBJ whole genome shotgun (WGS) entry which is preliminary data.</text>
</comment>
<evidence type="ECO:0008006" key="3">
    <source>
        <dbReference type="Google" id="ProtNLM"/>
    </source>
</evidence>
<accession>A0A6L9L9U9</accession>
<keyword evidence="2" id="KW-1185">Reference proteome</keyword>
<name>A0A6L9L9U9_9BACT</name>
<dbReference type="RefSeq" id="WP_163947865.1">
    <property type="nucleotide sequence ID" value="NZ_JAAFZH010000004.1"/>
</dbReference>
<proteinExistence type="predicted"/>